<name>A0A6B1DAP7_9CHLR</name>
<protein>
    <submittedName>
        <fullName evidence="2">Cyclodeaminase/cyclohydrolase family protein</fullName>
    </submittedName>
</protein>
<gene>
    <name evidence="2" type="ORF">F4X14_15975</name>
</gene>
<dbReference type="SUPFAM" id="SSF101262">
    <property type="entry name" value="Methenyltetrahydrofolate cyclohydrolase-like"/>
    <property type="match status" value="1"/>
</dbReference>
<feature type="domain" description="Cyclodeaminase/cyclohydrolase" evidence="1">
    <location>
        <begin position="8"/>
        <end position="187"/>
    </location>
</feature>
<comment type="caution">
    <text evidence="2">The sequence shown here is derived from an EMBL/GenBank/DDBJ whole genome shotgun (WGS) entry which is preliminary data.</text>
</comment>
<organism evidence="2">
    <name type="scientific">Caldilineaceae bacterium SB0661_bin_32</name>
    <dbReference type="NCBI Taxonomy" id="2605255"/>
    <lineage>
        <taxon>Bacteria</taxon>
        <taxon>Bacillati</taxon>
        <taxon>Chloroflexota</taxon>
        <taxon>Caldilineae</taxon>
        <taxon>Caldilineales</taxon>
        <taxon>Caldilineaceae</taxon>
    </lineage>
</organism>
<dbReference type="InterPro" id="IPR007044">
    <property type="entry name" value="Cyclodeamin/CycHdrlase"/>
</dbReference>
<dbReference type="GO" id="GO:0016787">
    <property type="term" value="F:hydrolase activity"/>
    <property type="evidence" value="ECO:0007669"/>
    <property type="project" value="UniProtKB-KW"/>
</dbReference>
<evidence type="ECO:0000313" key="2">
    <source>
        <dbReference type="EMBL" id="MYC96462.1"/>
    </source>
</evidence>
<accession>A0A6B1DAP7</accession>
<dbReference type="Gene3D" id="1.20.120.680">
    <property type="entry name" value="Formiminotetrahydrofolate cyclodeaminase monomer, up-and-down helical bundle"/>
    <property type="match status" value="1"/>
</dbReference>
<dbReference type="InterPro" id="IPR036178">
    <property type="entry name" value="Formintransfe-cycloase-like_sf"/>
</dbReference>
<proteinExistence type="predicted"/>
<evidence type="ECO:0000259" key="1">
    <source>
        <dbReference type="Pfam" id="PF04961"/>
    </source>
</evidence>
<dbReference type="EMBL" id="VXMH01000083">
    <property type="protein sequence ID" value="MYC96462.1"/>
    <property type="molecule type" value="Genomic_DNA"/>
</dbReference>
<sequence>MDTAGTPIETFLNDLAAGESTPGGGAAAALTGSQAAALLSMVLNFTVGRKKYAAVEEELRGVLQRTEEVRADLLAYADKDAEAFGAVAACYSMPRSTAEEKAARTKAMQTALRGAAEVPFSISELCAELLELTSPVAEKGNPNVVSDAATAAHLAYAALYSALVNVDINLKYLKDDTFVSRMHADVAELKASAESNYIAARAACTNVLGVEI</sequence>
<keyword evidence="2" id="KW-0378">Hydrolase</keyword>
<dbReference type="AlphaFoldDB" id="A0A6B1DAP7"/>
<reference evidence="2" key="1">
    <citation type="submission" date="2019-09" db="EMBL/GenBank/DDBJ databases">
        <title>Characterisation of the sponge microbiome using genome-centric metagenomics.</title>
        <authorList>
            <person name="Engelberts J.P."/>
            <person name="Robbins S.J."/>
            <person name="De Goeij J.M."/>
            <person name="Aranda M."/>
            <person name="Bell S.C."/>
            <person name="Webster N.S."/>
        </authorList>
    </citation>
    <scope>NUCLEOTIDE SEQUENCE</scope>
    <source>
        <strain evidence="2">SB0661_bin_32</strain>
    </source>
</reference>
<dbReference type="Pfam" id="PF04961">
    <property type="entry name" value="FTCD_C"/>
    <property type="match status" value="1"/>
</dbReference>